<dbReference type="EMBL" id="JAPDFR010000003">
    <property type="protein sequence ID" value="KAK0388272.1"/>
    <property type="molecule type" value="Genomic_DNA"/>
</dbReference>
<evidence type="ECO:0000259" key="3">
    <source>
        <dbReference type="Pfam" id="PF05004"/>
    </source>
</evidence>
<organism evidence="4 5">
    <name type="scientific">Sarocladium strictum</name>
    <name type="common">Black bundle disease fungus</name>
    <name type="synonym">Acremonium strictum</name>
    <dbReference type="NCBI Taxonomy" id="5046"/>
    <lineage>
        <taxon>Eukaryota</taxon>
        <taxon>Fungi</taxon>
        <taxon>Dikarya</taxon>
        <taxon>Ascomycota</taxon>
        <taxon>Pezizomycotina</taxon>
        <taxon>Sordariomycetes</taxon>
        <taxon>Hypocreomycetidae</taxon>
        <taxon>Hypocreales</taxon>
        <taxon>Sarocladiaceae</taxon>
        <taxon>Sarocladium</taxon>
    </lineage>
</organism>
<evidence type="ECO:0000313" key="5">
    <source>
        <dbReference type="Proteomes" id="UP001175261"/>
    </source>
</evidence>
<comment type="caution">
    <text evidence="4">The sequence shown here is derived from an EMBL/GenBank/DDBJ whole genome shotgun (WGS) entry which is preliminary data.</text>
</comment>
<dbReference type="AlphaFoldDB" id="A0AA39GLL6"/>
<dbReference type="Pfam" id="PF05004">
    <property type="entry name" value="IFRD"/>
    <property type="match status" value="1"/>
</dbReference>
<dbReference type="SUPFAM" id="SSF48371">
    <property type="entry name" value="ARM repeat"/>
    <property type="match status" value="1"/>
</dbReference>
<proteinExistence type="inferred from homology"/>
<evidence type="ECO:0000256" key="2">
    <source>
        <dbReference type="SAM" id="MobiDB-lite"/>
    </source>
</evidence>
<comment type="similarity">
    <text evidence="1">Belongs to the IFRD family.</text>
</comment>
<dbReference type="InterPro" id="IPR007701">
    <property type="entry name" value="Interferon-rel_develop_reg_N"/>
</dbReference>
<feature type="compositionally biased region" description="Polar residues" evidence="2">
    <location>
        <begin position="40"/>
        <end position="61"/>
    </location>
</feature>
<dbReference type="PANTHER" id="PTHR12354:SF1">
    <property type="entry name" value="INTERFERON-RELATED DEVELOPMENTAL REGULATOR 1"/>
    <property type="match status" value="1"/>
</dbReference>
<dbReference type="InterPro" id="IPR039777">
    <property type="entry name" value="IFRD"/>
</dbReference>
<name>A0AA39GLL6_SARSR</name>
<reference evidence="4" key="1">
    <citation type="submission" date="2022-10" db="EMBL/GenBank/DDBJ databases">
        <title>Determination and structural analysis of whole genome sequence of Sarocladium strictum F4-1.</title>
        <authorList>
            <person name="Hu L."/>
            <person name="Jiang Y."/>
        </authorList>
    </citation>
    <scope>NUCLEOTIDE SEQUENCE</scope>
    <source>
        <strain evidence="4">F4-1</strain>
    </source>
</reference>
<dbReference type="Proteomes" id="UP001175261">
    <property type="component" value="Unassembled WGS sequence"/>
</dbReference>
<protein>
    <recommendedName>
        <fullName evidence="3">Interferon-related developmental regulator N-terminal domain-containing protein</fullName>
    </recommendedName>
</protein>
<feature type="region of interest" description="Disordered" evidence="2">
    <location>
        <begin position="1"/>
        <end position="71"/>
    </location>
</feature>
<accession>A0AA39GLL6</accession>
<dbReference type="PANTHER" id="PTHR12354">
    <property type="entry name" value="INTERFERON-RELATED DEVELOPMENTAL REGULATOR"/>
    <property type="match status" value="1"/>
</dbReference>
<keyword evidence="5" id="KW-1185">Reference proteome</keyword>
<feature type="domain" description="Interferon-related developmental regulator N-terminal" evidence="3">
    <location>
        <begin position="86"/>
        <end position="359"/>
    </location>
</feature>
<sequence>MNHARVKALKGDGKTVSRKAIKSGRASNNLSPHDSPIASLLTSPRTSKPPSRVTSDVSDGSGSEPDAESDDEMLQSLYSDASGASAGQDGDKPTVDIQAIIEQLRDRKHNNEKTREQLLDIYVKALRLRFSHESLDWLSEGGTQLADIFLRDANRGPTARERLLSLKAYQLTVMTAQDIDVFDAGQRRLKQIILDEDDDDCKEHAIYALALTALYAGGGEESAADLMEYLVEIVQSDGQAAEAYDSSHVVLAAMRAWSWLAAHVDDYSSLADSAMDAFVDQLDSASIDVQAVAGECIALIYEASRAHESETGQPFQLPYDPRRLAGRVDHLAKQSTRSVARSNRRTLRETLRGVVTSLERSVGPGYSTAEDPDGRPYGYRQYINLGSSAAPIETWSLLARWNMLKLVFKSGVVLHALNNPTAMECIDDASFTANDGAWKRNR</sequence>
<dbReference type="InterPro" id="IPR016024">
    <property type="entry name" value="ARM-type_fold"/>
</dbReference>
<evidence type="ECO:0000313" key="4">
    <source>
        <dbReference type="EMBL" id="KAK0388272.1"/>
    </source>
</evidence>
<evidence type="ECO:0000256" key="1">
    <source>
        <dbReference type="ARBA" id="ARBA00008828"/>
    </source>
</evidence>
<gene>
    <name evidence="4" type="ORF">NLU13_4517</name>
</gene>